<dbReference type="OrthoDB" id="310836at2"/>
<dbReference type="GO" id="GO:0009190">
    <property type="term" value="P:cyclic nucleotide biosynthetic process"/>
    <property type="evidence" value="ECO:0007669"/>
    <property type="project" value="InterPro"/>
</dbReference>
<dbReference type="RefSeq" id="WP_103960626.1">
    <property type="nucleotide sequence ID" value="NZ_FNVT01000013.1"/>
</dbReference>
<dbReference type="InterPro" id="IPR029787">
    <property type="entry name" value="Nucleotide_cyclase"/>
</dbReference>
<dbReference type="GO" id="GO:0035556">
    <property type="term" value="P:intracellular signal transduction"/>
    <property type="evidence" value="ECO:0007669"/>
    <property type="project" value="InterPro"/>
</dbReference>
<accession>A0A1H6EQN2</accession>
<reference evidence="2 3" key="1">
    <citation type="submission" date="2016-10" db="EMBL/GenBank/DDBJ databases">
        <authorList>
            <person name="de Groot N.N."/>
        </authorList>
    </citation>
    <scope>NUCLEOTIDE SEQUENCE [LARGE SCALE GENOMIC DNA]</scope>
    <source>
        <strain evidence="2 3">CGMCC 4.7037</strain>
    </source>
</reference>
<organism evidence="2 3">
    <name type="scientific">Nonomuraea solani</name>
    <dbReference type="NCBI Taxonomy" id="1144553"/>
    <lineage>
        <taxon>Bacteria</taxon>
        <taxon>Bacillati</taxon>
        <taxon>Actinomycetota</taxon>
        <taxon>Actinomycetes</taxon>
        <taxon>Streptosporangiales</taxon>
        <taxon>Streptosporangiaceae</taxon>
        <taxon>Nonomuraea</taxon>
    </lineage>
</organism>
<dbReference type="CDD" id="cd07302">
    <property type="entry name" value="CHD"/>
    <property type="match status" value="1"/>
</dbReference>
<evidence type="ECO:0000313" key="3">
    <source>
        <dbReference type="Proteomes" id="UP000236732"/>
    </source>
</evidence>
<dbReference type="Proteomes" id="UP000236732">
    <property type="component" value="Unassembled WGS sequence"/>
</dbReference>
<protein>
    <submittedName>
        <fullName evidence="2">Adenylate cyclase</fullName>
    </submittedName>
</protein>
<dbReference type="SUPFAM" id="SSF55073">
    <property type="entry name" value="Nucleotide cyclase"/>
    <property type="match status" value="1"/>
</dbReference>
<evidence type="ECO:0000259" key="1">
    <source>
        <dbReference type="PROSITE" id="PS50125"/>
    </source>
</evidence>
<dbReference type="SMART" id="SM00044">
    <property type="entry name" value="CYCc"/>
    <property type="match status" value="1"/>
</dbReference>
<dbReference type="InterPro" id="IPR032026">
    <property type="entry name" value="Ad_Cy_reg"/>
</dbReference>
<dbReference type="EMBL" id="FNVT01000013">
    <property type="protein sequence ID" value="SEG99391.1"/>
    <property type="molecule type" value="Genomic_DNA"/>
</dbReference>
<dbReference type="InterPro" id="IPR001054">
    <property type="entry name" value="A/G_cyclase"/>
</dbReference>
<evidence type="ECO:0000313" key="2">
    <source>
        <dbReference type="EMBL" id="SEG99391.1"/>
    </source>
</evidence>
<dbReference type="Pfam" id="PF16701">
    <property type="entry name" value="Ad_Cy_reg"/>
    <property type="match status" value="1"/>
</dbReference>
<feature type="domain" description="Guanylate cyclase" evidence="1">
    <location>
        <begin position="172"/>
        <end position="274"/>
    </location>
</feature>
<sequence>MSEPQPGRPTAEEIERLLIGLPPRFTRAQVADEAGVPRELAERIWRALGFAQRADDHVAFTEADVDALRRVRRMLDTGLLDEQTVIRMARALGQTTARLAQWQAEIMIGTMPPQELAEADVSAVLDTARQLMPDFEQVLGHVWRSQLAAAGTRLLAIADVNDELVPTRVPMAVGFADLVSFTRRARELDEKELARLVEGFESRASDVVATHGARLVKTLGDEVLFTAPTPAQAADIALDLVEAGELRIGLAYGPVVPLMGDVFGTTVNTAARLTAIAKPGTILVDAELAEGLDGYTLHKLRRRPARGLGVVQPYVLRRSSL</sequence>
<dbReference type="PROSITE" id="PS50125">
    <property type="entry name" value="GUANYLATE_CYCLASE_2"/>
    <property type="match status" value="1"/>
</dbReference>
<dbReference type="AlphaFoldDB" id="A0A1H6EQN2"/>
<gene>
    <name evidence="2" type="ORF">SAMN05444920_1136</name>
</gene>
<dbReference type="Pfam" id="PF00211">
    <property type="entry name" value="Guanylate_cyc"/>
    <property type="match status" value="1"/>
</dbReference>
<proteinExistence type="predicted"/>
<keyword evidence="3" id="KW-1185">Reference proteome</keyword>
<dbReference type="Gene3D" id="3.30.70.1230">
    <property type="entry name" value="Nucleotide cyclase"/>
    <property type="match status" value="1"/>
</dbReference>
<dbReference type="GO" id="GO:0004016">
    <property type="term" value="F:adenylate cyclase activity"/>
    <property type="evidence" value="ECO:0007669"/>
    <property type="project" value="UniProtKB-ARBA"/>
</dbReference>
<name>A0A1H6EQN2_9ACTN</name>